<keyword evidence="5" id="KW-1015">Disulfide bond</keyword>
<accession>D2XMT5</accession>
<evidence type="ECO:0000256" key="3">
    <source>
        <dbReference type="ARBA" id="ARBA00022525"/>
    </source>
</evidence>
<evidence type="ECO:0000259" key="9">
    <source>
        <dbReference type="PROSITE" id="PS01225"/>
    </source>
</evidence>
<reference evidence="10" key="1">
    <citation type="submission" date="2009-11" db="EMBL/GenBank/DDBJ databases">
        <authorList>
            <person name="Freeman R.M.Jr."/>
            <person name="Wu M."/>
            <person name="Gerhart J."/>
        </authorList>
    </citation>
    <scope>NUCLEOTIDE SEQUENCE</scope>
</reference>
<evidence type="ECO:0000256" key="6">
    <source>
        <dbReference type="PROSITE-ProRule" id="PRU00039"/>
    </source>
</evidence>
<feature type="domain" description="CTCK" evidence="9">
    <location>
        <begin position="207"/>
        <end position="290"/>
    </location>
</feature>
<evidence type="ECO:0000256" key="8">
    <source>
        <dbReference type="SAM" id="SignalP"/>
    </source>
</evidence>
<dbReference type="Pfam" id="PF03045">
    <property type="entry name" value="DAN"/>
    <property type="match status" value="1"/>
</dbReference>
<dbReference type="GeneID" id="100329088"/>
<reference evidence="12" key="2">
    <citation type="submission" date="2025-05" db="UniProtKB">
        <authorList>
            <consortium name="RefSeq"/>
        </authorList>
    </citation>
    <scope>IDENTIFICATION</scope>
</reference>
<feature type="compositionally biased region" description="Basic and acidic residues" evidence="7">
    <location>
        <begin position="79"/>
        <end position="103"/>
    </location>
</feature>
<dbReference type="KEGG" id="sko:100329088"/>
<comment type="subcellular location">
    <subcellularLocation>
        <location evidence="1">Secreted</location>
    </subcellularLocation>
</comment>
<dbReference type="GO" id="GO:0048513">
    <property type="term" value="P:animal organ development"/>
    <property type="evidence" value="ECO:0007669"/>
    <property type="project" value="UniProtKB-ARBA"/>
</dbReference>
<dbReference type="GO" id="GO:0003002">
    <property type="term" value="P:regionalization"/>
    <property type="evidence" value="ECO:0007669"/>
    <property type="project" value="UniProtKB-ARBA"/>
</dbReference>
<keyword evidence="3" id="KW-0964">Secreted</keyword>
<dbReference type="PANTHER" id="PTHR15273">
    <property type="entry name" value="DAN DOMAIN FAMILY MEMBER 5"/>
    <property type="match status" value="1"/>
</dbReference>
<dbReference type="PROSITE" id="PS01225">
    <property type="entry name" value="CTCK_2"/>
    <property type="match status" value="1"/>
</dbReference>
<dbReference type="Gene3D" id="2.10.90.10">
    <property type="entry name" value="Cystine-knot cytokines"/>
    <property type="match status" value="1"/>
</dbReference>
<evidence type="ECO:0000256" key="2">
    <source>
        <dbReference type="ARBA" id="ARBA00007872"/>
    </source>
</evidence>
<protein>
    <submittedName>
        <fullName evidence="10 12">Gremlin292</fullName>
    </submittedName>
</protein>
<dbReference type="EMBL" id="GU211206">
    <property type="protein sequence ID" value="ADB22422.1"/>
    <property type="molecule type" value="mRNA"/>
</dbReference>
<dbReference type="GO" id="GO:0032926">
    <property type="term" value="P:negative regulation of activin receptor signaling pathway"/>
    <property type="evidence" value="ECO:0007669"/>
    <property type="project" value="UniProtKB-ARBA"/>
</dbReference>
<keyword evidence="4 8" id="KW-0732">Signal</keyword>
<keyword evidence="11" id="KW-1185">Reference proteome</keyword>
<dbReference type="InterPro" id="IPR029034">
    <property type="entry name" value="Cystine-knot_cytokine"/>
</dbReference>
<evidence type="ECO:0000256" key="1">
    <source>
        <dbReference type="ARBA" id="ARBA00004613"/>
    </source>
</evidence>
<dbReference type="RefSeq" id="NP_001164702.1">
    <property type="nucleotide sequence ID" value="NM_001171231.1"/>
</dbReference>
<comment type="similarity">
    <text evidence="2">Belongs to the DAN family.</text>
</comment>
<dbReference type="GO" id="GO:0005576">
    <property type="term" value="C:extracellular region"/>
    <property type="evidence" value="ECO:0007669"/>
    <property type="project" value="UniProtKB-SubCell"/>
</dbReference>
<organism evidence="10">
    <name type="scientific">Saccoglossus kowalevskii</name>
    <name type="common">Acorn worm</name>
    <dbReference type="NCBI Taxonomy" id="10224"/>
    <lineage>
        <taxon>Eukaryota</taxon>
        <taxon>Metazoa</taxon>
        <taxon>Hemichordata</taxon>
        <taxon>Enteropneusta</taxon>
        <taxon>Harrimaniidae</taxon>
        <taxon>Saccoglossus</taxon>
    </lineage>
</organism>
<evidence type="ECO:0000256" key="7">
    <source>
        <dbReference type="SAM" id="MobiDB-lite"/>
    </source>
</evidence>
<evidence type="ECO:0000256" key="5">
    <source>
        <dbReference type="ARBA" id="ARBA00023157"/>
    </source>
</evidence>
<evidence type="ECO:0000256" key="4">
    <source>
        <dbReference type="ARBA" id="ARBA00022729"/>
    </source>
</evidence>
<dbReference type="Proteomes" id="UP000694865">
    <property type="component" value="Unplaced"/>
</dbReference>
<feature type="region of interest" description="Disordered" evidence="7">
    <location>
        <begin position="78"/>
        <end position="154"/>
    </location>
</feature>
<evidence type="ECO:0000313" key="10">
    <source>
        <dbReference type="EMBL" id="ADB22422.1"/>
    </source>
</evidence>
<dbReference type="InterPro" id="IPR016860">
    <property type="entry name" value="Cerberus"/>
</dbReference>
<gene>
    <name evidence="12" type="primary">LOC100329088</name>
</gene>
<feature type="signal peptide" evidence="8 12">
    <location>
        <begin position="1"/>
        <end position="24"/>
    </location>
</feature>
<dbReference type="InterPro" id="IPR004133">
    <property type="entry name" value="DAN_dom"/>
</dbReference>
<comment type="caution">
    <text evidence="6">Lacks conserved residue(s) required for the propagation of feature annotation.</text>
</comment>
<proteinExistence type="evidence at transcript level"/>
<evidence type="ECO:0000313" key="11">
    <source>
        <dbReference type="Proteomes" id="UP000694865"/>
    </source>
</evidence>
<dbReference type="SMART" id="SM00041">
    <property type="entry name" value="CT"/>
    <property type="match status" value="1"/>
</dbReference>
<evidence type="ECO:0000313" key="12">
    <source>
        <dbReference type="RefSeq" id="NP_001164702.1"/>
    </source>
</evidence>
<feature type="chain" id="PRO_5003038806" evidence="8 12">
    <location>
        <begin position="25"/>
        <end position="294"/>
    </location>
</feature>
<dbReference type="AlphaFoldDB" id="D2XMT5"/>
<dbReference type="PANTHER" id="PTHR15273:SF8">
    <property type="entry name" value="CERBERUS"/>
    <property type="match status" value="1"/>
</dbReference>
<dbReference type="InterPro" id="IPR006207">
    <property type="entry name" value="Cys_knot_C"/>
</dbReference>
<dbReference type="OrthoDB" id="9950584at2759"/>
<sequence length="294" mass="32540">MFTMCRVLVASVLFMLLSGPVVYAWSLQQLTMKSMDKVRQRQQELELEDAASLLSVMSTSFESGPGTDTTEVDGMASEIMDKPAEGEVRQRHQRERDGRRDDGESTGIDISSSTIPASAFRRLSSSAPSKSRHNHGAASKAEEDSSGDSADVATENENEQGQFVSGLEAFMEEIEINPILNPLDFLQSGDEGMLLPLKARQLKRDWCLGAVFEQEIKHDGCKSVFVKNKLCYGQCGSFFVPRAKHGHFESCSYCTPVRSRVEIISLTCPGRANRVKKVEIVESCGCRPCGHRYI</sequence>
<name>D2XMT5_SACKO</name>